<evidence type="ECO:0000256" key="1">
    <source>
        <dbReference type="ARBA" id="ARBA00004141"/>
    </source>
</evidence>
<dbReference type="PANTHER" id="PTHR18945">
    <property type="entry name" value="NEUROTRANSMITTER GATED ION CHANNEL"/>
    <property type="match status" value="1"/>
</dbReference>
<evidence type="ECO:0000256" key="3">
    <source>
        <dbReference type="ARBA" id="ARBA00022989"/>
    </source>
</evidence>
<dbReference type="InterPro" id="IPR036719">
    <property type="entry name" value="Neuro-gated_channel_TM_sf"/>
</dbReference>
<keyword evidence="6" id="KW-0732">Signal</keyword>
<gene>
    <name evidence="9" type="primary">Chrna3_1</name>
    <name evidence="8" type="synonym">Chrna3_0</name>
    <name evidence="9" type="ORF">g.32209</name>
    <name evidence="8" type="ORF">g.32214</name>
</gene>
<feature type="transmembrane region" description="Helical" evidence="5">
    <location>
        <begin position="393"/>
        <end position="413"/>
    </location>
</feature>
<dbReference type="SUPFAM" id="SSF63712">
    <property type="entry name" value="Nicotinic receptor ligand binding domain-like"/>
    <property type="match status" value="1"/>
</dbReference>
<feature type="signal peptide" evidence="6">
    <location>
        <begin position="1"/>
        <end position="20"/>
    </location>
</feature>
<dbReference type="GO" id="GO:0016020">
    <property type="term" value="C:membrane"/>
    <property type="evidence" value="ECO:0007669"/>
    <property type="project" value="UniProtKB-SubCell"/>
</dbReference>
<evidence type="ECO:0000256" key="6">
    <source>
        <dbReference type="SAM" id="SignalP"/>
    </source>
</evidence>
<dbReference type="CDD" id="cd18989">
    <property type="entry name" value="LGIC_ECD_cation"/>
    <property type="match status" value="1"/>
</dbReference>
<reference evidence="9" key="1">
    <citation type="submission" date="2015-01" db="EMBL/GenBank/DDBJ databases">
        <title>Transcriptome Assembly of Fopius arisanus.</title>
        <authorList>
            <person name="Geib S."/>
        </authorList>
    </citation>
    <scope>NUCLEOTIDE SEQUENCE</scope>
</reference>
<dbReference type="InterPro" id="IPR036734">
    <property type="entry name" value="Neur_chan_lig-bd_sf"/>
</dbReference>
<dbReference type="InterPro" id="IPR006202">
    <property type="entry name" value="Neur_chan_lig-bd"/>
</dbReference>
<dbReference type="EMBL" id="GBYB01009098">
    <property type="protein sequence ID" value="JAG78865.1"/>
    <property type="molecule type" value="Transcribed_RNA"/>
</dbReference>
<proteinExistence type="predicted"/>
<evidence type="ECO:0000313" key="8">
    <source>
        <dbReference type="EMBL" id="JAG78865.1"/>
    </source>
</evidence>
<dbReference type="InterPro" id="IPR006201">
    <property type="entry name" value="Neur_channel"/>
</dbReference>
<sequence>MTLFKLTAIIAICLSRSTLADESDTFCKVIEDSSTEYRLKRHLFCDYDPNIRPAPHGNKTEFKMILRLVFADYHEEKAELELHTRVHIVWTDSFLNWRPSDFDGIESIHVKMSQIWKPEIYSLNPKDDEFSGIPDSSCVLTNDGKISCRPTRVFTAPCESNYTHWPYDTHKCTIKIGAPTYTSNEVLAGKGKSGIFIRHYNSHPQWRISIGSVRHSRIRSKISRGDTFESIGVSFLLDRPYTSLKSVVVSPIIILAVVTLTILWLTPGTTERLVLSCLNIIGHLITIRNVNFNIPDTGTTVPNILIFYNNSMIFATIALVVSCWLQKLVNTKREVPTWVAGPVAAILITTPGKFCSMTLTEPKAAARLRDDEDSNSLVDSDHKTADWEGVVTVLSWIFFITFAFIYIVMCVILL</sequence>
<accession>A0A0C9QZ74</accession>
<feature type="chain" id="PRO_5007394350" evidence="6">
    <location>
        <begin position="21"/>
        <end position="414"/>
    </location>
</feature>
<dbReference type="Gene3D" id="1.20.58.390">
    <property type="entry name" value="Neurotransmitter-gated ion-channel transmembrane domain"/>
    <property type="match status" value="1"/>
</dbReference>
<dbReference type="GO" id="GO:0005230">
    <property type="term" value="F:extracellular ligand-gated monoatomic ion channel activity"/>
    <property type="evidence" value="ECO:0007669"/>
    <property type="project" value="InterPro"/>
</dbReference>
<dbReference type="SUPFAM" id="SSF90112">
    <property type="entry name" value="Neurotransmitter-gated ion-channel transmembrane pore"/>
    <property type="match status" value="1"/>
</dbReference>
<comment type="subcellular location">
    <subcellularLocation>
        <location evidence="1">Membrane</location>
        <topology evidence="1">Multi-pass membrane protein</topology>
    </subcellularLocation>
</comment>
<protein>
    <submittedName>
        <fullName evidence="8">Chrna3_0 protein</fullName>
    </submittedName>
    <submittedName>
        <fullName evidence="9">Chrna3_1 protein</fullName>
    </submittedName>
</protein>
<keyword evidence="2 5" id="KW-0812">Transmembrane</keyword>
<keyword evidence="3 5" id="KW-1133">Transmembrane helix</keyword>
<dbReference type="GO" id="GO:0004888">
    <property type="term" value="F:transmembrane signaling receptor activity"/>
    <property type="evidence" value="ECO:0007669"/>
    <property type="project" value="InterPro"/>
</dbReference>
<evidence type="ECO:0000259" key="7">
    <source>
        <dbReference type="Pfam" id="PF02931"/>
    </source>
</evidence>
<name>A0A0C9QZ74_9HYME</name>
<feature type="transmembrane region" description="Helical" evidence="5">
    <location>
        <begin position="337"/>
        <end position="359"/>
    </location>
</feature>
<feature type="domain" description="Neurotransmitter-gated ion-channel ligand-binding" evidence="7">
    <location>
        <begin position="37"/>
        <end position="239"/>
    </location>
</feature>
<feature type="transmembrane region" description="Helical" evidence="5">
    <location>
        <begin position="247"/>
        <end position="266"/>
    </location>
</feature>
<dbReference type="EMBL" id="GBYB01009099">
    <property type="protein sequence ID" value="JAG78866.1"/>
    <property type="molecule type" value="Transcribed_RNA"/>
</dbReference>
<organism evidence="9">
    <name type="scientific">Fopius arisanus</name>
    <dbReference type="NCBI Taxonomy" id="64838"/>
    <lineage>
        <taxon>Eukaryota</taxon>
        <taxon>Metazoa</taxon>
        <taxon>Ecdysozoa</taxon>
        <taxon>Arthropoda</taxon>
        <taxon>Hexapoda</taxon>
        <taxon>Insecta</taxon>
        <taxon>Pterygota</taxon>
        <taxon>Neoptera</taxon>
        <taxon>Endopterygota</taxon>
        <taxon>Hymenoptera</taxon>
        <taxon>Apocrita</taxon>
        <taxon>Ichneumonoidea</taxon>
        <taxon>Braconidae</taxon>
        <taxon>Opiinae</taxon>
        <taxon>Fopius</taxon>
    </lineage>
</organism>
<evidence type="ECO:0000313" key="9">
    <source>
        <dbReference type="EMBL" id="JAG78866.1"/>
    </source>
</evidence>
<evidence type="ECO:0000256" key="2">
    <source>
        <dbReference type="ARBA" id="ARBA00022692"/>
    </source>
</evidence>
<evidence type="ECO:0000256" key="5">
    <source>
        <dbReference type="SAM" id="Phobius"/>
    </source>
</evidence>
<dbReference type="Pfam" id="PF02931">
    <property type="entry name" value="Neur_chan_LBD"/>
    <property type="match status" value="1"/>
</dbReference>
<keyword evidence="4 5" id="KW-0472">Membrane</keyword>
<feature type="transmembrane region" description="Helical" evidence="5">
    <location>
        <begin position="304"/>
        <end position="325"/>
    </location>
</feature>
<dbReference type="AlphaFoldDB" id="A0A0C9QZ74"/>
<dbReference type="Gene3D" id="2.70.170.10">
    <property type="entry name" value="Neurotransmitter-gated ion-channel ligand-binding domain"/>
    <property type="match status" value="1"/>
</dbReference>
<evidence type="ECO:0000256" key="4">
    <source>
        <dbReference type="ARBA" id="ARBA00023136"/>
    </source>
</evidence>
<dbReference type="InterPro" id="IPR038050">
    <property type="entry name" value="Neuro_actylchol_rec"/>
</dbReference>